<evidence type="ECO:0000256" key="2">
    <source>
        <dbReference type="ARBA" id="ARBA00022729"/>
    </source>
</evidence>
<sequence>MCAFGDYPEATLEIINIVPRRGPAGIIAPSCDAATALAVHEINSGTGILGRELRVTTIDGGRCPQVVANEVSALLATGMVHAITGCHASSVRRAVATANAGRVPYLFATAHEGLDEQPGVFLLGEHPASHTLAAVRWLRREYGVRRLAIIGSDYIWPRETARAVRRSLPDPADIVLEQFVPIGAADFRSFLREPALDRADCVLILLVGAEIAHFNRQFAAAGRTAPRLSPATDENVLLAGGPDANRDLYVPSSFFLSDRLPDGLARRIRYRRMHGDFAPALTSFGNAVYEGMHALRAIAESVRSLHVPDLHRAFTTGVRFHTPGGLRDFHGNQAVQPCYLARAAGVGFAVVDRIY</sequence>
<dbReference type="CDD" id="cd06358">
    <property type="entry name" value="PBP1_NHase"/>
    <property type="match status" value="1"/>
</dbReference>
<organism evidence="4 5">
    <name type="scientific">Nocardia bovistercoris</name>
    <dbReference type="NCBI Taxonomy" id="2785916"/>
    <lineage>
        <taxon>Bacteria</taxon>
        <taxon>Bacillati</taxon>
        <taxon>Actinomycetota</taxon>
        <taxon>Actinomycetes</taxon>
        <taxon>Mycobacteriales</taxon>
        <taxon>Nocardiaceae</taxon>
        <taxon>Nocardia</taxon>
    </lineage>
</organism>
<gene>
    <name evidence="4" type="ORF">IT779_30615</name>
</gene>
<evidence type="ECO:0000313" key="4">
    <source>
        <dbReference type="EMBL" id="MBH0780631.1"/>
    </source>
</evidence>
<dbReference type="Pfam" id="PF13458">
    <property type="entry name" value="Peripla_BP_6"/>
    <property type="match status" value="1"/>
</dbReference>
<protein>
    <submittedName>
        <fullName evidence="4">Substrate-binding domain-containing protein</fullName>
    </submittedName>
</protein>
<evidence type="ECO:0000259" key="3">
    <source>
        <dbReference type="Pfam" id="PF13458"/>
    </source>
</evidence>
<dbReference type="PANTHER" id="PTHR47628">
    <property type="match status" value="1"/>
</dbReference>
<reference evidence="4" key="1">
    <citation type="submission" date="2020-11" db="EMBL/GenBank/DDBJ databases">
        <title>Nocardia NEAU-351.nov., a novel actinomycete isolated from the cow dung.</title>
        <authorList>
            <person name="Zhang X."/>
        </authorList>
    </citation>
    <scope>NUCLEOTIDE SEQUENCE</scope>
    <source>
        <strain evidence="4">NEAU-351</strain>
    </source>
</reference>
<dbReference type="PANTHER" id="PTHR47628:SF1">
    <property type="entry name" value="ALIPHATIC AMIDASE EXPRESSION-REGULATING PROTEIN"/>
    <property type="match status" value="1"/>
</dbReference>
<feature type="domain" description="Leucine-binding protein" evidence="3">
    <location>
        <begin position="17"/>
        <end position="343"/>
    </location>
</feature>
<dbReference type="EMBL" id="JADMLG010000016">
    <property type="protein sequence ID" value="MBH0780631.1"/>
    <property type="molecule type" value="Genomic_DNA"/>
</dbReference>
<dbReference type="RefSeq" id="WP_196152931.1">
    <property type="nucleotide sequence ID" value="NZ_JADMLG010000016.1"/>
</dbReference>
<proteinExistence type="inferred from homology"/>
<dbReference type="SUPFAM" id="SSF53822">
    <property type="entry name" value="Periplasmic binding protein-like I"/>
    <property type="match status" value="1"/>
</dbReference>
<dbReference type="InterPro" id="IPR028082">
    <property type="entry name" value="Peripla_BP_I"/>
</dbReference>
<dbReference type="Proteomes" id="UP000655751">
    <property type="component" value="Unassembled WGS sequence"/>
</dbReference>
<evidence type="ECO:0000256" key="1">
    <source>
        <dbReference type="ARBA" id="ARBA00010062"/>
    </source>
</evidence>
<name>A0A931IHT5_9NOCA</name>
<keyword evidence="2" id="KW-0732">Signal</keyword>
<dbReference type="Gene3D" id="3.40.50.2300">
    <property type="match status" value="2"/>
</dbReference>
<dbReference type="InterPro" id="IPR028081">
    <property type="entry name" value="Leu-bd"/>
</dbReference>
<evidence type="ECO:0000313" key="5">
    <source>
        <dbReference type="Proteomes" id="UP000655751"/>
    </source>
</evidence>
<dbReference type="AlphaFoldDB" id="A0A931IHT5"/>
<comment type="caution">
    <text evidence="4">The sequence shown here is derived from an EMBL/GenBank/DDBJ whole genome shotgun (WGS) entry which is preliminary data.</text>
</comment>
<comment type="similarity">
    <text evidence="1">Belongs to the leucine-binding protein family.</text>
</comment>
<accession>A0A931IHT5</accession>
<keyword evidence="5" id="KW-1185">Reference proteome</keyword>